<evidence type="ECO:0000313" key="5">
    <source>
        <dbReference type="Proteomes" id="UP000295064"/>
    </source>
</evidence>
<dbReference type="PROSITE" id="PS50977">
    <property type="entry name" value="HTH_TETR_2"/>
    <property type="match status" value="1"/>
</dbReference>
<dbReference type="InterPro" id="IPR009057">
    <property type="entry name" value="Homeodomain-like_sf"/>
</dbReference>
<sequence length="200" mass="24132">MPKIIENLDEEIAKTALALFKNNPYQNVSMRKIASEVGIAVGTLYNYYPNKWELYINVFEESWRETYQILKNNCQQLDRDYLVNYLEVLSQEMKNKKSIVRELFRYLMNDLEIGEEEQKEKFNRIRFPKVLINQIYELFVSVLKKEFEIELEKDDSDLYRLFTMIQTDIPLLQQNFEKEDENLQFLYDVISAYVVKKFNV</sequence>
<dbReference type="AlphaFoldDB" id="A0A4V3CF15"/>
<dbReference type="Gene3D" id="1.10.357.10">
    <property type="entry name" value="Tetracycline Repressor, domain 2"/>
    <property type="match status" value="1"/>
</dbReference>
<reference evidence="4 5" key="1">
    <citation type="submission" date="2019-03" db="EMBL/GenBank/DDBJ databases">
        <title>Subsurface microbial communities from deep shales in Ohio and West Virginia, USA.</title>
        <authorList>
            <person name="Wrighton K."/>
        </authorList>
    </citation>
    <scope>NUCLEOTIDE SEQUENCE [LARGE SCALE GENOMIC DNA]</scope>
    <source>
        <strain evidence="4 5">MA284_T2</strain>
    </source>
</reference>
<name>A0A4V3CF15_9FIRM</name>
<comment type="caution">
    <text evidence="4">The sequence shown here is derived from an EMBL/GenBank/DDBJ whole genome shotgun (WGS) entry which is preliminary data.</text>
</comment>
<accession>A0A4V3CF15</accession>
<proteinExistence type="predicted"/>
<dbReference type="SUPFAM" id="SSF46689">
    <property type="entry name" value="Homeodomain-like"/>
    <property type="match status" value="1"/>
</dbReference>
<dbReference type="PANTHER" id="PTHR43479">
    <property type="entry name" value="ACREF/ENVCD OPERON REPRESSOR-RELATED"/>
    <property type="match status" value="1"/>
</dbReference>
<dbReference type="InterPro" id="IPR001647">
    <property type="entry name" value="HTH_TetR"/>
</dbReference>
<dbReference type="RefSeq" id="WP_166637997.1">
    <property type="nucleotide sequence ID" value="NZ_SNWX01000008.1"/>
</dbReference>
<dbReference type="PANTHER" id="PTHR43479:SF11">
    <property type="entry name" value="ACREF_ENVCD OPERON REPRESSOR-RELATED"/>
    <property type="match status" value="1"/>
</dbReference>
<evidence type="ECO:0000256" key="1">
    <source>
        <dbReference type="ARBA" id="ARBA00023125"/>
    </source>
</evidence>
<dbReference type="EMBL" id="SNWX01000008">
    <property type="protein sequence ID" value="TDO92053.1"/>
    <property type="molecule type" value="Genomic_DNA"/>
</dbReference>
<gene>
    <name evidence="4" type="ORF">DFR79_10879</name>
</gene>
<evidence type="ECO:0000313" key="4">
    <source>
        <dbReference type="EMBL" id="TDO92053.1"/>
    </source>
</evidence>
<feature type="domain" description="HTH tetR-type" evidence="3">
    <location>
        <begin position="6"/>
        <end position="66"/>
    </location>
</feature>
<evidence type="ECO:0000259" key="3">
    <source>
        <dbReference type="PROSITE" id="PS50977"/>
    </source>
</evidence>
<protein>
    <submittedName>
        <fullName evidence="4">TetR family transcriptional regulator</fullName>
    </submittedName>
</protein>
<organism evidence="4 5">
    <name type="scientific">Halanaerobium saccharolyticum</name>
    <dbReference type="NCBI Taxonomy" id="43595"/>
    <lineage>
        <taxon>Bacteria</taxon>
        <taxon>Bacillati</taxon>
        <taxon>Bacillota</taxon>
        <taxon>Clostridia</taxon>
        <taxon>Halanaerobiales</taxon>
        <taxon>Halanaerobiaceae</taxon>
        <taxon>Halanaerobium</taxon>
    </lineage>
</organism>
<dbReference type="GO" id="GO:0003677">
    <property type="term" value="F:DNA binding"/>
    <property type="evidence" value="ECO:0007669"/>
    <property type="project" value="UniProtKB-UniRule"/>
</dbReference>
<keyword evidence="1 2" id="KW-0238">DNA-binding</keyword>
<dbReference type="Proteomes" id="UP000295064">
    <property type="component" value="Unassembled WGS sequence"/>
</dbReference>
<dbReference type="Pfam" id="PF00440">
    <property type="entry name" value="TetR_N"/>
    <property type="match status" value="1"/>
</dbReference>
<feature type="DNA-binding region" description="H-T-H motif" evidence="2">
    <location>
        <begin position="29"/>
        <end position="48"/>
    </location>
</feature>
<evidence type="ECO:0000256" key="2">
    <source>
        <dbReference type="PROSITE-ProRule" id="PRU00335"/>
    </source>
</evidence>
<dbReference type="InterPro" id="IPR050624">
    <property type="entry name" value="HTH-type_Tx_Regulator"/>
</dbReference>